<dbReference type="PANTHER" id="PTHR10322">
    <property type="entry name" value="DNA POLYMERASE CATALYTIC SUBUNIT"/>
    <property type="match status" value="1"/>
</dbReference>
<protein>
    <recommendedName>
        <fullName evidence="7">DNA polymerase</fullName>
        <ecNumber evidence="7">2.7.7.7</ecNumber>
    </recommendedName>
</protein>
<proteinExistence type="inferred from homology"/>
<keyword evidence="5 7" id="KW-0238">DNA-binding</keyword>
<dbReference type="InterPro" id="IPR017964">
    <property type="entry name" value="DNA-dir_DNA_pol_B_CS"/>
</dbReference>
<dbReference type="EMBL" id="LC199500">
    <property type="protein sequence ID" value="BBA49171.1"/>
    <property type="molecule type" value="Genomic_DNA"/>
</dbReference>
<evidence type="ECO:0000256" key="8">
    <source>
        <dbReference type="SAM" id="MobiDB-lite"/>
    </source>
</evidence>
<dbReference type="Gene3D" id="3.30.420.10">
    <property type="entry name" value="Ribonuclease H-like superfamily/Ribonuclease H"/>
    <property type="match status" value="1"/>
</dbReference>
<feature type="compositionally biased region" description="Acidic residues" evidence="8">
    <location>
        <begin position="865"/>
        <end position="884"/>
    </location>
</feature>
<comment type="similarity">
    <text evidence="1 7">Belongs to the DNA polymerase type-B family.</text>
</comment>
<reference evidence="10" key="1">
    <citation type="journal article" date="2017" name="Nat. Commun.">
        <title>Complete fusion of a transposon and herpesvirus created the Teratorn mobile element in medaka fish.</title>
        <authorList>
            <person name="Inoue Y."/>
            <person name="Saga T."/>
            <person name="Aikawa T."/>
            <person name="Kumagai M."/>
            <person name="Shimada A."/>
            <person name="Kawaguchi Y."/>
            <person name="Naruse K."/>
            <person name="Morishita S."/>
            <person name="Koga A."/>
            <person name="Takeda H."/>
        </authorList>
    </citation>
    <scope>NUCLEOTIDE SEQUENCE</scope>
</reference>
<dbReference type="PANTHER" id="PTHR10322:SF23">
    <property type="entry name" value="DNA POLYMERASE DELTA CATALYTIC SUBUNIT"/>
    <property type="match status" value="1"/>
</dbReference>
<dbReference type="SUPFAM" id="SSF56672">
    <property type="entry name" value="DNA/RNA polymerases"/>
    <property type="match status" value="1"/>
</dbReference>
<evidence type="ECO:0000259" key="9">
    <source>
        <dbReference type="Pfam" id="PF00136"/>
    </source>
</evidence>
<keyword evidence="7" id="KW-0235">DNA replication</keyword>
<dbReference type="InterPro" id="IPR043502">
    <property type="entry name" value="DNA/RNA_pol_sf"/>
</dbReference>
<dbReference type="Gene3D" id="3.90.1600.10">
    <property type="entry name" value="Palm domain of DNA polymerase"/>
    <property type="match status" value="1"/>
</dbReference>
<keyword evidence="4 7" id="KW-0239">DNA-directed DNA polymerase</keyword>
<dbReference type="InterPro" id="IPR006134">
    <property type="entry name" value="DNA-dir_DNA_pol_B_multi_dom"/>
</dbReference>
<feature type="region of interest" description="Disordered" evidence="8">
    <location>
        <begin position="859"/>
        <end position="884"/>
    </location>
</feature>
<keyword evidence="3 7" id="KW-0548">Nucleotidyltransferase</keyword>
<dbReference type="GO" id="GO:0006260">
    <property type="term" value="P:DNA replication"/>
    <property type="evidence" value="ECO:0007669"/>
    <property type="project" value="UniProtKB-KW"/>
</dbReference>
<dbReference type="EC" id="2.7.7.7" evidence="7"/>
<dbReference type="SMART" id="SM00486">
    <property type="entry name" value="POLBc"/>
    <property type="match status" value="1"/>
</dbReference>
<evidence type="ECO:0000313" key="10">
    <source>
        <dbReference type="EMBL" id="BBA49171.1"/>
    </source>
</evidence>
<gene>
    <name evidence="10" type="primary">ORF11</name>
</gene>
<evidence type="ECO:0000256" key="1">
    <source>
        <dbReference type="ARBA" id="ARBA00005755"/>
    </source>
</evidence>
<evidence type="ECO:0000256" key="4">
    <source>
        <dbReference type="ARBA" id="ARBA00022932"/>
    </source>
</evidence>
<evidence type="ECO:0000256" key="2">
    <source>
        <dbReference type="ARBA" id="ARBA00022679"/>
    </source>
</evidence>
<dbReference type="SUPFAM" id="SSF53098">
    <property type="entry name" value="Ribonuclease H-like"/>
    <property type="match status" value="1"/>
</dbReference>
<name>A0A286P9R0_ORYLA</name>
<organism evidence="10">
    <name type="scientific">Oryzias latipes</name>
    <name type="common">Japanese rice fish</name>
    <name type="synonym">Japanese killifish</name>
    <dbReference type="NCBI Taxonomy" id="8090"/>
    <lineage>
        <taxon>Eukaryota</taxon>
        <taxon>Metazoa</taxon>
        <taxon>Chordata</taxon>
        <taxon>Craniata</taxon>
        <taxon>Vertebrata</taxon>
        <taxon>Euteleostomi</taxon>
        <taxon>Actinopterygii</taxon>
        <taxon>Neopterygii</taxon>
        <taxon>Teleostei</taxon>
        <taxon>Neoteleostei</taxon>
        <taxon>Acanthomorphata</taxon>
        <taxon>Ovalentaria</taxon>
        <taxon>Atherinomorphae</taxon>
        <taxon>Beloniformes</taxon>
        <taxon>Adrianichthyidae</taxon>
        <taxon>Oryziinae</taxon>
        <taxon>Oryzias</taxon>
    </lineage>
</organism>
<dbReference type="PRINTS" id="PR00106">
    <property type="entry name" value="DNAPOLB"/>
</dbReference>
<dbReference type="Pfam" id="PF00136">
    <property type="entry name" value="DNA_pol_B"/>
    <property type="match status" value="1"/>
</dbReference>
<dbReference type="InterPro" id="IPR036397">
    <property type="entry name" value="RNaseH_sf"/>
</dbReference>
<keyword evidence="2 7" id="KW-0808">Transferase</keyword>
<sequence>MDRPIPFVNLFPDIFPKRRAVSPSERGLIGLMVKSVMFHRLEEALLCRGLVLQAHNGTTVYTTVCFKVVGIMPVVGYDLELDSDQGDACESWERVSREWRRHFAAEPAHVRVVHDDVKREVKAAAFPLGSIALAKKYMETVKGALTFGDFHPESGYYVARDGNTPALCCDVMYGRVYFLPEEKCGGTLVPSELVYDHERSEEEAKLFDTVHAPHVYRAACLDIETVVDEAFRDRSLRCEFFAHRFPYCTERTVSDLTAYRSKLVKILSDLKKGPLRGACRVSIPALASDMPGQEHEITCVSLVLMNSHLPKPEPGSHRKQLIVVYNKLKVKGQGRPKPDGALVEAVGLESASRILFYPCAGELALLEQTLRLLDRHGVELLYVYNAEFDLRVIDQRVHFYADSNYAERSDEDTRRRCAEILRSWHGLFVTRHLSEDLPPVFRFESVRHLEIYKEMLTAVGSSLTGGKLTEREVEAACRHVDKFNKDKGKLGHFKMIGCGMTVVDLYRMAGTREIRFACTSMKLNDVAPFVISRDRELRGLPPKDPRKLRKLTDVPYSMMDGMIHRGGTELFAVLLYNLVDSQLCSRMAKALKPASALFHRCRITLNIDVVVHGRGDNFGGFVQSIHSVQMPQLKYVLDTLRVRAGPSGRELSSREPWDASPPGLDGAGEDTWKGGSVCEPLSGLHYSGPGMGLELAFDFASMYPSIMCALNISPETTVPWPPRSFPHDLSGWVVYKWEAEGFEYATLILRYDADRAVFERAPAVFSSSVEHYLNRRDEFKAKLKDPALCDAERAYYKVQEAECKVMANSFYGTAPPPCGSLISGHGRRQISVVNDCVSTFYKNRCPVMYGDTDSVMVSAGYGPDDLPESDVSDEQPGDGESPELETERLRNFAAASLAALGAKFERAASEVPGFLRYVHLALVEDTLKRMYTIERGNEPVAVIRDPEGAFTEEGYPVYVAQTPDSRSLLDVTRPFVKDRRVKLEYEYSSSVYCHVAKKSYVSLTHNLDGRGRMSSSTVKIRGLSAVKSLRSPCDSAVADTFVACVMRGDCVKLEPHGLSCFSTLPWHRLSEGDLVLYPESELTVDGRGRWEQLDRAQALLVGHRVLRVTELELDGGFLAVSVTLARPGSGVVTARALYKDGTYCMNHLFSSRHGVLRDLLACRASELIASKMGAGFFPWSALVKSAKNKHFSQQTLERFKASKSGVKTTYVEIVRTWLQRITGLSVKPVECEEFYKCSPIEAAFYRYPLNLQATSGCTTAMFGGSLACLSDKHARGCDGEAGARSASAGRLVPHPCQPQSQCFADARVLTAHKADRELVGRSGKLVAHCIVDYCLPRRMYGSGADELEILADCRRHLILSFSAVRERLSRATATFNALMNVCPEHMEPACGLRELERLRALRRAAPRLTGDKLEACRRVLEEDLALVPREVYAGLIGELGRSLALLTREGVVRVGTSDEGEGLSSERIALRLPTCLLVDAGLAGSEGSLSISKSEASERALVDLAGLLYQTLLALHVRSPDAFSSVVAREPDSTLRIMPYTTEDPDALRAWIEDFKSKKWLVRPAPPTGQKRTARDRASLGGTAGVTYHCAGCKDFFRDLCANKVSGRTLLRSVYGDNGKRKLGRCVNEAWWLR</sequence>
<accession>A0A286P9R0</accession>
<feature type="domain" description="DNA-directed DNA polymerase family B multifunctional" evidence="9">
    <location>
        <begin position="669"/>
        <end position="860"/>
    </location>
</feature>
<dbReference type="InterPro" id="IPR012337">
    <property type="entry name" value="RNaseH-like_sf"/>
</dbReference>
<dbReference type="GO" id="GO:0003677">
    <property type="term" value="F:DNA binding"/>
    <property type="evidence" value="ECO:0007669"/>
    <property type="project" value="UniProtKB-KW"/>
</dbReference>
<evidence type="ECO:0000256" key="7">
    <source>
        <dbReference type="RuleBase" id="RU000442"/>
    </source>
</evidence>
<comment type="catalytic activity">
    <reaction evidence="6 7">
        <text>DNA(n) + a 2'-deoxyribonucleoside 5'-triphosphate = DNA(n+1) + diphosphate</text>
        <dbReference type="Rhea" id="RHEA:22508"/>
        <dbReference type="Rhea" id="RHEA-COMP:17339"/>
        <dbReference type="Rhea" id="RHEA-COMP:17340"/>
        <dbReference type="ChEBI" id="CHEBI:33019"/>
        <dbReference type="ChEBI" id="CHEBI:61560"/>
        <dbReference type="ChEBI" id="CHEBI:173112"/>
        <dbReference type="EC" id="2.7.7.7"/>
    </reaction>
</comment>
<dbReference type="InterPro" id="IPR023211">
    <property type="entry name" value="DNA_pol_palm_dom_sf"/>
</dbReference>
<dbReference type="GO" id="GO:0000166">
    <property type="term" value="F:nucleotide binding"/>
    <property type="evidence" value="ECO:0007669"/>
    <property type="project" value="InterPro"/>
</dbReference>
<dbReference type="GO" id="GO:0003887">
    <property type="term" value="F:DNA-directed DNA polymerase activity"/>
    <property type="evidence" value="ECO:0007669"/>
    <property type="project" value="UniProtKB-KW"/>
</dbReference>
<evidence type="ECO:0000256" key="3">
    <source>
        <dbReference type="ARBA" id="ARBA00022695"/>
    </source>
</evidence>
<dbReference type="PROSITE" id="PS00116">
    <property type="entry name" value="DNA_POLYMERASE_B"/>
    <property type="match status" value="1"/>
</dbReference>
<dbReference type="InterPro" id="IPR006172">
    <property type="entry name" value="DNA-dir_DNA_pol_B"/>
</dbReference>
<feature type="region of interest" description="Disordered" evidence="8">
    <location>
        <begin position="646"/>
        <end position="665"/>
    </location>
</feature>
<evidence type="ECO:0000256" key="6">
    <source>
        <dbReference type="ARBA" id="ARBA00049244"/>
    </source>
</evidence>
<dbReference type="InterPro" id="IPR050240">
    <property type="entry name" value="DNA_pol_type-B"/>
</dbReference>
<evidence type="ECO:0000256" key="5">
    <source>
        <dbReference type="ARBA" id="ARBA00023125"/>
    </source>
</evidence>